<dbReference type="AlphaFoldDB" id="A0A0S2FCP5"/>
<dbReference type="KEGG" id="lab:LA76x_3199"/>
<accession>A0A0S2FCP5</accession>
<evidence type="ECO:0000313" key="2">
    <source>
        <dbReference type="Proteomes" id="UP000060787"/>
    </source>
</evidence>
<keyword evidence="2" id="KW-1185">Reference proteome</keyword>
<name>A0A0S2FCP5_LYSAN</name>
<dbReference type="Proteomes" id="UP000060787">
    <property type="component" value="Chromosome"/>
</dbReference>
<reference evidence="1 2" key="1">
    <citation type="journal article" date="2015" name="BMC Genomics">
        <title>Comparative genomics and metabolic profiling of the genus Lysobacter.</title>
        <authorList>
            <person name="de Bruijn I."/>
            <person name="Cheng X."/>
            <person name="de Jager V."/>
            <person name="Exposito R.G."/>
            <person name="Watrous J."/>
            <person name="Patel N."/>
            <person name="Postma J."/>
            <person name="Dorrestein P.C."/>
            <person name="Kobayashi D."/>
            <person name="Raaijmakers J.M."/>
        </authorList>
    </citation>
    <scope>NUCLEOTIDE SEQUENCE [LARGE SCALE GENOMIC DNA]</scope>
    <source>
        <strain evidence="1 2">76</strain>
    </source>
</reference>
<dbReference type="STRING" id="84531.LA76x_3199"/>
<gene>
    <name evidence="1" type="ORF">LA76x_3199</name>
</gene>
<protein>
    <submittedName>
        <fullName evidence="1">Uncharacterized protein</fullName>
    </submittedName>
</protein>
<organism evidence="1 2">
    <name type="scientific">Lysobacter antibioticus</name>
    <dbReference type="NCBI Taxonomy" id="84531"/>
    <lineage>
        <taxon>Bacteria</taxon>
        <taxon>Pseudomonadati</taxon>
        <taxon>Pseudomonadota</taxon>
        <taxon>Gammaproteobacteria</taxon>
        <taxon>Lysobacterales</taxon>
        <taxon>Lysobacteraceae</taxon>
        <taxon>Lysobacter</taxon>
    </lineage>
</organism>
<evidence type="ECO:0000313" key="1">
    <source>
        <dbReference type="EMBL" id="ALN81327.1"/>
    </source>
</evidence>
<sequence length="39" mass="4152">MPRTGRLMATAHGRIAVLRRRAASGALARSSDPPHRADA</sequence>
<proteinExistence type="predicted"/>
<dbReference type="EMBL" id="CP011129">
    <property type="protein sequence ID" value="ALN81327.1"/>
    <property type="molecule type" value="Genomic_DNA"/>
</dbReference>